<name>A0A0G4PCZ8_PENC3</name>
<sequence length="129" mass="15279">MLIPAGNAEHQFLQTRDQFVANMQLEIDVLTSRQGISPFRLALAVDNLTDLIDQLRVVERHSTTMYREMPRCRTVRDRPSYYGHRCEFLAKTHKLHRHLVVFRDNLMCQSSNQHWIARQIEAVDRYLDL</sequence>
<gene>
    <name evidence="1" type="ORF">PCAMFM013_S011g000195</name>
</gene>
<dbReference type="Proteomes" id="UP000053732">
    <property type="component" value="Unassembled WGS sequence"/>
</dbReference>
<organism evidence="1 2">
    <name type="scientific">Penicillium camemberti (strain FM 013)</name>
    <dbReference type="NCBI Taxonomy" id="1429867"/>
    <lineage>
        <taxon>Eukaryota</taxon>
        <taxon>Fungi</taxon>
        <taxon>Dikarya</taxon>
        <taxon>Ascomycota</taxon>
        <taxon>Pezizomycotina</taxon>
        <taxon>Eurotiomycetes</taxon>
        <taxon>Eurotiomycetidae</taxon>
        <taxon>Eurotiales</taxon>
        <taxon>Aspergillaceae</taxon>
        <taxon>Penicillium</taxon>
    </lineage>
</organism>
<reference evidence="1 2" key="1">
    <citation type="journal article" date="2014" name="Nat. Commun.">
        <title>Multiple recent horizontal transfers of a large genomic region in cheese making fungi.</title>
        <authorList>
            <person name="Cheeseman K."/>
            <person name="Ropars J."/>
            <person name="Renault P."/>
            <person name="Dupont J."/>
            <person name="Gouzy J."/>
            <person name="Branca A."/>
            <person name="Abraham A.L."/>
            <person name="Ceppi M."/>
            <person name="Conseiller E."/>
            <person name="Debuchy R."/>
            <person name="Malagnac F."/>
            <person name="Goarin A."/>
            <person name="Silar P."/>
            <person name="Lacoste S."/>
            <person name="Sallet E."/>
            <person name="Bensimon A."/>
            <person name="Giraud T."/>
            <person name="Brygoo Y."/>
        </authorList>
    </citation>
    <scope>NUCLEOTIDE SEQUENCE [LARGE SCALE GENOMIC DNA]</scope>
    <source>
        <strain evidence="2">FM 013</strain>
    </source>
</reference>
<proteinExistence type="predicted"/>
<dbReference type="AlphaFoldDB" id="A0A0G4PCZ8"/>
<evidence type="ECO:0000313" key="1">
    <source>
        <dbReference type="EMBL" id="CRL24201.1"/>
    </source>
</evidence>
<protein>
    <submittedName>
        <fullName evidence="1">Str. FM013</fullName>
    </submittedName>
</protein>
<keyword evidence="2" id="KW-1185">Reference proteome</keyword>
<evidence type="ECO:0000313" key="2">
    <source>
        <dbReference type="Proteomes" id="UP000053732"/>
    </source>
</evidence>
<dbReference type="EMBL" id="HG793144">
    <property type="protein sequence ID" value="CRL24201.1"/>
    <property type="molecule type" value="Genomic_DNA"/>
</dbReference>
<accession>A0A0G4PCZ8</accession>